<evidence type="ECO:0000256" key="1">
    <source>
        <dbReference type="SAM" id="Phobius"/>
    </source>
</evidence>
<feature type="transmembrane region" description="Helical" evidence="1">
    <location>
        <begin position="21"/>
        <end position="41"/>
    </location>
</feature>
<dbReference type="Proteomes" id="UP000597762">
    <property type="component" value="Unassembled WGS sequence"/>
</dbReference>
<reference evidence="2" key="1">
    <citation type="submission" date="2021-01" db="EMBL/GenBank/DDBJ databases">
        <authorList>
            <person name="Li R."/>
            <person name="Bekaert M."/>
        </authorList>
    </citation>
    <scope>NUCLEOTIDE SEQUENCE</scope>
    <source>
        <strain evidence="2">Farmed</strain>
    </source>
</reference>
<keyword evidence="1" id="KW-0472">Membrane</keyword>
<feature type="transmembrane region" description="Helical" evidence="1">
    <location>
        <begin position="196"/>
        <end position="215"/>
    </location>
</feature>
<keyword evidence="3" id="KW-1185">Reference proteome</keyword>
<sequence>MFQEDFSWTNDFFCNKRAAIYLKNLLFAFYFILSDLPSFLFDFSLSPHSLSLSLSFFPLSRVFFSFFKFPFLLLLLYPHISHPIQFALISHRLSFQISSVASHTFSFSVFSTLFHSQSFSSLSSPLLFPNYISFSRSLFSFKSSPFFFFFISSLLFSHFFFPLTISLFSQNFILILTFSFPFNFLSGSFFQQCPLILDHFSFNFISFTSLVFLIYEINK</sequence>
<dbReference type="AlphaFoldDB" id="A0A812CVE8"/>
<feature type="transmembrane region" description="Helical" evidence="1">
    <location>
        <begin position="146"/>
        <end position="165"/>
    </location>
</feature>
<proteinExistence type="predicted"/>
<evidence type="ECO:0000313" key="3">
    <source>
        <dbReference type="Proteomes" id="UP000597762"/>
    </source>
</evidence>
<keyword evidence="1" id="KW-1133">Transmembrane helix</keyword>
<evidence type="ECO:0000313" key="2">
    <source>
        <dbReference type="EMBL" id="CAE1277376.1"/>
    </source>
</evidence>
<feature type="transmembrane region" description="Helical" evidence="1">
    <location>
        <begin position="172"/>
        <end position="190"/>
    </location>
</feature>
<feature type="transmembrane region" description="Helical" evidence="1">
    <location>
        <begin position="93"/>
        <end position="114"/>
    </location>
</feature>
<keyword evidence="1" id="KW-0812">Transmembrane</keyword>
<gene>
    <name evidence="2" type="ORF">SPHA_40631</name>
</gene>
<organism evidence="2 3">
    <name type="scientific">Acanthosepion pharaonis</name>
    <name type="common">Pharaoh cuttlefish</name>
    <name type="synonym">Sepia pharaonis</name>
    <dbReference type="NCBI Taxonomy" id="158019"/>
    <lineage>
        <taxon>Eukaryota</taxon>
        <taxon>Metazoa</taxon>
        <taxon>Spiralia</taxon>
        <taxon>Lophotrochozoa</taxon>
        <taxon>Mollusca</taxon>
        <taxon>Cephalopoda</taxon>
        <taxon>Coleoidea</taxon>
        <taxon>Decapodiformes</taxon>
        <taxon>Sepiida</taxon>
        <taxon>Sepiina</taxon>
        <taxon>Sepiidae</taxon>
        <taxon>Acanthosepion</taxon>
    </lineage>
</organism>
<name>A0A812CVE8_ACAPH</name>
<protein>
    <submittedName>
        <fullName evidence="2">Uncharacterized protein</fullName>
    </submittedName>
</protein>
<accession>A0A812CVE8</accession>
<dbReference type="EMBL" id="CAHIKZ030001924">
    <property type="protein sequence ID" value="CAE1277376.1"/>
    <property type="molecule type" value="Genomic_DNA"/>
</dbReference>
<feature type="transmembrane region" description="Helical" evidence="1">
    <location>
        <begin position="61"/>
        <end position="81"/>
    </location>
</feature>
<comment type="caution">
    <text evidence="2">The sequence shown here is derived from an EMBL/GenBank/DDBJ whole genome shotgun (WGS) entry which is preliminary data.</text>
</comment>